<accession>A0AAJ2PIQ7</accession>
<dbReference type="PROSITE" id="PS51186">
    <property type="entry name" value="GNAT"/>
    <property type="match status" value="1"/>
</dbReference>
<evidence type="ECO:0000313" key="2">
    <source>
        <dbReference type="EMBL" id="MDX3128450.1"/>
    </source>
</evidence>
<dbReference type="AlphaFoldDB" id="A0AAJ2PIQ7"/>
<proteinExistence type="predicted"/>
<dbReference type="RefSeq" id="WP_319688545.1">
    <property type="nucleotide sequence ID" value="NZ_JARAWN010000004.1"/>
</dbReference>
<evidence type="ECO:0000259" key="1">
    <source>
        <dbReference type="PROSITE" id="PS51186"/>
    </source>
</evidence>
<reference evidence="2" key="1">
    <citation type="journal article" date="2023" name="Microb. Genom.">
        <title>Mesoterricola silvestris gen. nov., sp. nov., Mesoterricola sediminis sp. nov., Geothrix oryzae sp. nov., Geothrix edaphica sp. nov., Geothrix rubra sp. nov., and Geothrix limicola sp. nov., six novel members of Acidobacteriota isolated from soils.</title>
        <authorList>
            <person name="Weisberg A.J."/>
            <person name="Pearce E."/>
            <person name="Kramer C.G."/>
            <person name="Chang J.H."/>
            <person name="Clarke C.R."/>
        </authorList>
    </citation>
    <scope>NUCLEOTIDE SEQUENCE</scope>
    <source>
        <strain evidence="2">ND06-05F</strain>
    </source>
</reference>
<organism evidence="2 3">
    <name type="scientific">Streptomyces europaeiscabiei</name>
    <dbReference type="NCBI Taxonomy" id="146819"/>
    <lineage>
        <taxon>Bacteria</taxon>
        <taxon>Bacillati</taxon>
        <taxon>Actinomycetota</taxon>
        <taxon>Actinomycetes</taxon>
        <taxon>Kitasatosporales</taxon>
        <taxon>Streptomycetaceae</taxon>
        <taxon>Streptomyces</taxon>
    </lineage>
</organism>
<dbReference type="Gene3D" id="3.40.630.30">
    <property type="match status" value="1"/>
</dbReference>
<protein>
    <submittedName>
        <fullName evidence="2">GNAT family protein</fullName>
    </submittedName>
</protein>
<dbReference type="SUPFAM" id="SSF55729">
    <property type="entry name" value="Acyl-CoA N-acyltransferases (Nat)"/>
    <property type="match status" value="1"/>
</dbReference>
<dbReference type="PANTHER" id="PTHR43441:SF11">
    <property type="entry name" value="RIBOSOMAL-PROTEIN-SERINE ACETYLTRANSFERASE"/>
    <property type="match status" value="1"/>
</dbReference>
<gene>
    <name evidence="2" type="ORF">PV367_01225</name>
</gene>
<dbReference type="EMBL" id="JARAWN010000004">
    <property type="protein sequence ID" value="MDX3128450.1"/>
    <property type="molecule type" value="Genomic_DNA"/>
</dbReference>
<dbReference type="GO" id="GO:0005737">
    <property type="term" value="C:cytoplasm"/>
    <property type="evidence" value="ECO:0007669"/>
    <property type="project" value="TreeGrafter"/>
</dbReference>
<evidence type="ECO:0000313" key="3">
    <source>
        <dbReference type="Proteomes" id="UP001273589"/>
    </source>
</evidence>
<dbReference type="Proteomes" id="UP001273589">
    <property type="component" value="Unassembled WGS sequence"/>
</dbReference>
<name>A0AAJ2PIQ7_9ACTN</name>
<dbReference type="InterPro" id="IPR000182">
    <property type="entry name" value="GNAT_dom"/>
</dbReference>
<dbReference type="GO" id="GO:1990189">
    <property type="term" value="F:protein N-terminal-serine acetyltransferase activity"/>
    <property type="evidence" value="ECO:0007669"/>
    <property type="project" value="TreeGrafter"/>
</dbReference>
<dbReference type="InterPro" id="IPR016181">
    <property type="entry name" value="Acyl_CoA_acyltransferase"/>
</dbReference>
<feature type="domain" description="N-acetyltransferase" evidence="1">
    <location>
        <begin position="6"/>
        <end position="165"/>
    </location>
</feature>
<dbReference type="InterPro" id="IPR051908">
    <property type="entry name" value="Ribosomal_N-acetyltransferase"/>
</dbReference>
<sequence>MKGRFVRLERPSQEDYELMSQWFGPDSVVALMAATEGEAVSAEDFRRLDQSGGLRQFSVRDRNGRTVGAVHYRPHGPVGGYVIGGAIGDPELWSQGYGAEAFDLLLDHLFHARGAHRVQFTTAMYNKNVLRLATRAGFVLEGILREYYYLDGCHHDAVIWSLLRQEYYGVVEHLRRTDPGFVLPEAIPQADKAEARRIVAEYLAGTEGESSTRLLLERVAEETATGS</sequence>
<dbReference type="Pfam" id="PF13302">
    <property type="entry name" value="Acetyltransf_3"/>
    <property type="match status" value="1"/>
</dbReference>
<dbReference type="PANTHER" id="PTHR43441">
    <property type="entry name" value="RIBOSOMAL-PROTEIN-SERINE ACETYLTRANSFERASE"/>
    <property type="match status" value="1"/>
</dbReference>
<comment type="caution">
    <text evidence="2">The sequence shown here is derived from an EMBL/GenBank/DDBJ whole genome shotgun (WGS) entry which is preliminary data.</text>
</comment>
<dbReference type="GO" id="GO:0008999">
    <property type="term" value="F:protein-N-terminal-alanine acetyltransferase activity"/>
    <property type="evidence" value="ECO:0007669"/>
    <property type="project" value="TreeGrafter"/>
</dbReference>